<gene>
    <name evidence="2" type="ORF">ACFOD3_11960</name>
</gene>
<feature type="transmembrane region" description="Helical" evidence="1">
    <location>
        <begin position="22"/>
        <end position="43"/>
    </location>
</feature>
<dbReference type="RefSeq" id="WP_216836693.1">
    <property type="nucleotide sequence ID" value="NZ_JAFNJS010000003.1"/>
</dbReference>
<keyword evidence="1" id="KW-0812">Transmembrane</keyword>
<dbReference type="EMBL" id="JBHRSB010000003">
    <property type="protein sequence ID" value="MFC3000613.1"/>
    <property type="molecule type" value="Genomic_DNA"/>
</dbReference>
<evidence type="ECO:0000313" key="3">
    <source>
        <dbReference type="Proteomes" id="UP001595420"/>
    </source>
</evidence>
<protein>
    <recommendedName>
        <fullName evidence="4">DUF3592 domain-containing protein</fullName>
    </recommendedName>
</protein>
<reference evidence="3" key="1">
    <citation type="journal article" date="2019" name="Int. J. Syst. Evol. Microbiol.">
        <title>The Global Catalogue of Microorganisms (GCM) 10K type strain sequencing project: providing services to taxonomists for standard genome sequencing and annotation.</title>
        <authorList>
            <consortium name="The Broad Institute Genomics Platform"/>
            <consortium name="The Broad Institute Genome Sequencing Center for Infectious Disease"/>
            <person name="Wu L."/>
            <person name="Ma J."/>
        </authorList>
    </citation>
    <scope>NUCLEOTIDE SEQUENCE [LARGE SCALE GENOMIC DNA]</scope>
    <source>
        <strain evidence="3">CGMCC 1.16855</strain>
    </source>
</reference>
<evidence type="ECO:0000313" key="2">
    <source>
        <dbReference type="EMBL" id="MFC3000613.1"/>
    </source>
</evidence>
<feature type="transmembrane region" description="Helical" evidence="1">
    <location>
        <begin position="135"/>
        <end position="156"/>
    </location>
</feature>
<accession>A0ABV7BVP0</accession>
<proteinExistence type="predicted"/>
<dbReference type="Proteomes" id="UP001595420">
    <property type="component" value="Unassembled WGS sequence"/>
</dbReference>
<keyword evidence="1" id="KW-1133">Transmembrane helix</keyword>
<keyword evidence="1" id="KW-0472">Membrane</keyword>
<organism evidence="2 3">
    <name type="scientific">Falsiroseomonas tokyonensis</name>
    <dbReference type="NCBI Taxonomy" id="430521"/>
    <lineage>
        <taxon>Bacteria</taxon>
        <taxon>Pseudomonadati</taxon>
        <taxon>Pseudomonadota</taxon>
        <taxon>Alphaproteobacteria</taxon>
        <taxon>Acetobacterales</taxon>
        <taxon>Roseomonadaceae</taxon>
        <taxon>Falsiroseomonas</taxon>
    </lineage>
</organism>
<keyword evidence="3" id="KW-1185">Reference proteome</keyword>
<evidence type="ECO:0000256" key="1">
    <source>
        <dbReference type="SAM" id="Phobius"/>
    </source>
</evidence>
<comment type="caution">
    <text evidence="2">The sequence shown here is derived from an EMBL/GenBank/DDBJ whole genome shotgun (WGS) entry which is preliminary data.</text>
</comment>
<evidence type="ECO:0008006" key="4">
    <source>
        <dbReference type="Google" id="ProtNLM"/>
    </source>
</evidence>
<sequence>MQTPAESVSPSPAETKASHRSVWSWLAALMFGAVLAAAATYTVPNLITDWQVRDTAIPFADGRVAEGRCRAKLFVHHCSATLSAQTKTGRFFREVNYVFFDLHTGDYRVAVMADPARPELLTTDQALEKLWSRTLTLLVGGGLLLALVLAPFVSLVRSRR</sequence>
<name>A0ABV7BVP0_9PROT</name>